<feature type="compositionally biased region" description="Basic and acidic residues" evidence="2">
    <location>
        <begin position="37"/>
        <end position="48"/>
    </location>
</feature>
<sequence length="329" mass="37324">MAAERCTGPDDGHMGDTPTQEQVDRIIKFLAKRQEEAEHARLAEEERRKRGKQDGAFAELEGRGRAEVQNRPEVKTWSAALRELFDSTGISPGLFCLTKGVDKGSLSRYLNGKRVPKTQRLLDDLFALRDAAGTPVPKAVREQLLQLHRDALGAAHPHEYRVLKVREELAEAADQLRATRQHAQHLQEQLDGLNARLDEHHGRLALLSAENDRIRAEQDDYTAGLQTEIEELTRQLTQARRERDEARARCDELTEHLQALDPEDDDPENTGDPNHPTGKPEHAELLARIENLEKLLDKALYQRDEAFRTLNHYLSPRETGHVPSNETHS</sequence>
<keyword evidence="4" id="KW-1185">Reference proteome</keyword>
<gene>
    <name evidence="3" type="ORF">EDD29_4509</name>
</gene>
<keyword evidence="1" id="KW-0175">Coiled coil</keyword>
<dbReference type="AlphaFoldDB" id="A0A3N1D068"/>
<proteinExistence type="predicted"/>
<evidence type="ECO:0000256" key="2">
    <source>
        <dbReference type="SAM" id="MobiDB-lite"/>
    </source>
</evidence>
<organism evidence="3 4">
    <name type="scientific">Actinocorallia herbida</name>
    <dbReference type="NCBI Taxonomy" id="58109"/>
    <lineage>
        <taxon>Bacteria</taxon>
        <taxon>Bacillati</taxon>
        <taxon>Actinomycetota</taxon>
        <taxon>Actinomycetes</taxon>
        <taxon>Streptosporangiales</taxon>
        <taxon>Thermomonosporaceae</taxon>
        <taxon>Actinocorallia</taxon>
    </lineage>
</organism>
<feature type="region of interest" description="Disordered" evidence="2">
    <location>
        <begin position="37"/>
        <end position="64"/>
    </location>
</feature>
<feature type="region of interest" description="Disordered" evidence="2">
    <location>
        <begin position="1"/>
        <end position="23"/>
    </location>
</feature>
<feature type="coiled-coil region" evidence="1">
    <location>
        <begin position="282"/>
        <end position="309"/>
    </location>
</feature>
<accession>A0A3N1D068</accession>
<evidence type="ECO:0000256" key="1">
    <source>
        <dbReference type="SAM" id="Coils"/>
    </source>
</evidence>
<comment type="caution">
    <text evidence="3">The sequence shown here is derived from an EMBL/GenBank/DDBJ whole genome shotgun (WGS) entry which is preliminary data.</text>
</comment>
<dbReference type="Gene3D" id="1.10.287.1490">
    <property type="match status" value="1"/>
</dbReference>
<dbReference type="EMBL" id="RJKE01000001">
    <property type="protein sequence ID" value="ROO86925.1"/>
    <property type="molecule type" value="Genomic_DNA"/>
</dbReference>
<feature type="region of interest" description="Disordered" evidence="2">
    <location>
        <begin position="257"/>
        <end position="280"/>
    </location>
</feature>
<evidence type="ECO:0000313" key="3">
    <source>
        <dbReference type="EMBL" id="ROO86925.1"/>
    </source>
</evidence>
<evidence type="ECO:0000313" key="4">
    <source>
        <dbReference type="Proteomes" id="UP000272400"/>
    </source>
</evidence>
<protein>
    <submittedName>
        <fullName evidence="3">Uncharacterized protein</fullName>
    </submittedName>
</protein>
<reference evidence="3 4" key="1">
    <citation type="submission" date="2018-11" db="EMBL/GenBank/DDBJ databases">
        <title>Sequencing the genomes of 1000 actinobacteria strains.</title>
        <authorList>
            <person name="Klenk H.-P."/>
        </authorList>
    </citation>
    <scope>NUCLEOTIDE SEQUENCE [LARGE SCALE GENOMIC DNA]</scope>
    <source>
        <strain evidence="3 4">DSM 44254</strain>
    </source>
</reference>
<feature type="coiled-coil region" evidence="1">
    <location>
        <begin position="162"/>
        <end position="256"/>
    </location>
</feature>
<name>A0A3N1D068_9ACTN</name>
<dbReference type="Proteomes" id="UP000272400">
    <property type="component" value="Unassembled WGS sequence"/>
</dbReference>